<sequence>MARVIKTLSSDSLKGRHAFSPEIKEAAKIISSEFEKIGLSYLPGEDDFLQEFTIHTILPESTAVMLNGEIIEPKHYFGVLNGETIHWKTGDVQVEAISQDEDFRKEFRKLTDDEQSALVLISKNHKNWFHRYRNWFASRNRTFKLNQGPSDIFIFSNATANRFEIYFQNEVSATELANVIGVLEGKRKDEVVIFSGHYDHIGIAAPTGRDSIANGANDNASGVAAIIELARYYSQLPKQERSLYFTAFTAEENGGLGSKYFSERINPEEIIAMINMEMIGKPSSEGPNSAWITGFELSDLGSILQSSQTDSSFTFYPDPYPAQNLFYRSDNASLARLGVPAHTISTTPIDLDRDYHTVSDEFHTINIEHVSKTIDAIAKSCKPIIRGTKTPSRINPDSLR</sequence>
<dbReference type="AlphaFoldDB" id="A0A521DUK7"/>
<proteinExistence type="predicted"/>
<dbReference type="Gene3D" id="3.40.630.10">
    <property type="entry name" value="Zn peptidases"/>
    <property type="match status" value="1"/>
</dbReference>
<dbReference type="InterPro" id="IPR007484">
    <property type="entry name" value="Peptidase_M28"/>
</dbReference>
<dbReference type="Pfam" id="PF04389">
    <property type="entry name" value="Peptidase_M28"/>
    <property type="match status" value="1"/>
</dbReference>
<feature type="domain" description="Peptidase M28" evidence="1">
    <location>
        <begin position="178"/>
        <end position="379"/>
    </location>
</feature>
<keyword evidence="3" id="KW-1185">Reference proteome</keyword>
<name>A0A521DUK7_9BACT</name>
<dbReference type="PANTHER" id="PTHR12147:SF26">
    <property type="entry name" value="PEPTIDASE M28 DOMAIN-CONTAINING PROTEIN"/>
    <property type="match status" value="1"/>
</dbReference>
<evidence type="ECO:0000259" key="1">
    <source>
        <dbReference type="Pfam" id="PF04389"/>
    </source>
</evidence>
<organism evidence="2 3">
    <name type="scientific">Gracilimonas mengyeensis</name>
    <dbReference type="NCBI Taxonomy" id="1302730"/>
    <lineage>
        <taxon>Bacteria</taxon>
        <taxon>Pseudomonadati</taxon>
        <taxon>Balneolota</taxon>
        <taxon>Balneolia</taxon>
        <taxon>Balneolales</taxon>
        <taxon>Balneolaceae</taxon>
        <taxon>Gracilimonas</taxon>
    </lineage>
</organism>
<protein>
    <submittedName>
        <fullName evidence="2">Peptidase family M28</fullName>
    </submittedName>
</protein>
<dbReference type="InterPro" id="IPR045175">
    <property type="entry name" value="M28_fam"/>
</dbReference>
<dbReference type="SUPFAM" id="SSF53187">
    <property type="entry name" value="Zn-dependent exopeptidases"/>
    <property type="match status" value="1"/>
</dbReference>
<dbReference type="Proteomes" id="UP000317557">
    <property type="component" value="Unassembled WGS sequence"/>
</dbReference>
<gene>
    <name evidence="2" type="ORF">SAMN06265219_109118</name>
</gene>
<dbReference type="EMBL" id="FXTP01000009">
    <property type="protein sequence ID" value="SMO75328.1"/>
    <property type="molecule type" value="Genomic_DNA"/>
</dbReference>
<evidence type="ECO:0000313" key="2">
    <source>
        <dbReference type="EMBL" id="SMO75328.1"/>
    </source>
</evidence>
<dbReference type="PANTHER" id="PTHR12147">
    <property type="entry name" value="METALLOPEPTIDASE M28 FAMILY MEMBER"/>
    <property type="match status" value="1"/>
</dbReference>
<dbReference type="GO" id="GO:0008235">
    <property type="term" value="F:metalloexopeptidase activity"/>
    <property type="evidence" value="ECO:0007669"/>
    <property type="project" value="InterPro"/>
</dbReference>
<evidence type="ECO:0000313" key="3">
    <source>
        <dbReference type="Proteomes" id="UP000317557"/>
    </source>
</evidence>
<reference evidence="2 3" key="1">
    <citation type="submission" date="2017-05" db="EMBL/GenBank/DDBJ databases">
        <authorList>
            <person name="Varghese N."/>
            <person name="Submissions S."/>
        </authorList>
    </citation>
    <scope>NUCLEOTIDE SEQUENCE [LARGE SCALE GENOMIC DNA]</scope>
    <source>
        <strain evidence="2 3">DSM 21985</strain>
    </source>
</reference>
<accession>A0A521DUK7</accession>
<dbReference type="GO" id="GO:0006508">
    <property type="term" value="P:proteolysis"/>
    <property type="evidence" value="ECO:0007669"/>
    <property type="project" value="InterPro"/>
</dbReference>